<feature type="transmembrane region" description="Helical" evidence="10">
    <location>
        <begin position="294"/>
        <end position="318"/>
    </location>
</feature>
<evidence type="ECO:0000256" key="4">
    <source>
        <dbReference type="ARBA" id="ARBA00022692"/>
    </source>
</evidence>
<evidence type="ECO:0000256" key="3">
    <source>
        <dbReference type="ARBA" id="ARBA00022592"/>
    </source>
</evidence>
<dbReference type="Pfam" id="PF00083">
    <property type="entry name" value="Sugar_tr"/>
    <property type="match status" value="1"/>
</dbReference>
<reference evidence="12" key="1">
    <citation type="submission" date="2022-08" db="EMBL/GenBank/DDBJ databases">
        <authorList>
            <person name="Marques A."/>
        </authorList>
    </citation>
    <scope>NUCLEOTIDE SEQUENCE</scope>
    <source>
        <strain evidence="12">RhyPub2mFocal</strain>
        <tissue evidence="12">Leaves</tissue>
    </source>
</reference>
<proteinExistence type="inferred from homology"/>
<dbReference type="Gene3D" id="1.20.1250.20">
    <property type="entry name" value="MFS general substrate transporter like domains"/>
    <property type="match status" value="2"/>
</dbReference>
<evidence type="ECO:0000256" key="9">
    <source>
        <dbReference type="ARBA" id="ARBA00044504"/>
    </source>
</evidence>
<evidence type="ECO:0000313" key="12">
    <source>
        <dbReference type="EMBL" id="KAJ4753082.1"/>
    </source>
</evidence>
<dbReference type="InterPro" id="IPR020846">
    <property type="entry name" value="MFS_dom"/>
</dbReference>
<feature type="transmembrane region" description="Helical" evidence="10">
    <location>
        <begin position="478"/>
        <end position="497"/>
    </location>
</feature>
<keyword evidence="7 10" id="KW-0472">Membrane</keyword>
<gene>
    <name evidence="12" type="ORF">LUZ62_087487</name>
</gene>
<feature type="transmembrane region" description="Helical" evidence="10">
    <location>
        <begin position="338"/>
        <end position="359"/>
    </location>
</feature>
<protein>
    <recommendedName>
        <fullName evidence="8">H(+)/Pi cotransporter</fullName>
    </recommendedName>
</protein>
<evidence type="ECO:0000256" key="6">
    <source>
        <dbReference type="ARBA" id="ARBA00022989"/>
    </source>
</evidence>
<feature type="transmembrane region" description="Helical" evidence="10">
    <location>
        <begin position="403"/>
        <end position="424"/>
    </location>
</feature>
<dbReference type="CDD" id="cd17364">
    <property type="entry name" value="MFS_PhT"/>
    <property type="match status" value="1"/>
</dbReference>
<feature type="transmembrane region" description="Helical" evidence="10">
    <location>
        <begin position="207"/>
        <end position="225"/>
    </location>
</feature>
<feature type="transmembrane region" description="Helical" evidence="10">
    <location>
        <begin position="63"/>
        <end position="84"/>
    </location>
</feature>
<feature type="transmembrane region" description="Helical" evidence="10">
    <location>
        <begin position="371"/>
        <end position="391"/>
    </location>
</feature>
<dbReference type="GO" id="GO:0015293">
    <property type="term" value="F:symporter activity"/>
    <property type="evidence" value="ECO:0007669"/>
    <property type="project" value="UniProtKB-KW"/>
</dbReference>
<dbReference type="InterPro" id="IPR005828">
    <property type="entry name" value="MFS_sugar_transport-like"/>
</dbReference>
<accession>A0AAV8CBC8</accession>
<dbReference type="InterPro" id="IPR005829">
    <property type="entry name" value="Sugar_transporter_CS"/>
</dbReference>
<dbReference type="AlphaFoldDB" id="A0AAV8CBC8"/>
<evidence type="ECO:0000259" key="11">
    <source>
        <dbReference type="PROSITE" id="PS50850"/>
    </source>
</evidence>
<comment type="similarity">
    <text evidence="9">Belongs to the major facilitator superfamily. Phosphate:H(+) symporter (TC 2.A.1.9) family.</text>
</comment>
<feature type="transmembrane region" description="Helical" evidence="10">
    <location>
        <begin position="96"/>
        <end position="115"/>
    </location>
</feature>
<feature type="domain" description="Major facilitator superfamily (MFS) profile" evidence="11">
    <location>
        <begin position="21"/>
        <end position="502"/>
    </location>
</feature>
<keyword evidence="13" id="KW-1185">Reference proteome</keyword>
<feature type="transmembrane region" description="Helical" evidence="10">
    <location>
        <begin position="121"/>
        <end position="139"/>
    </location>
</feature>
<keyword evidence="2" id="KW-0813">Transport</keyword>
<dbReference type="PROSITE" id="PS50850">
    <property type="entry name" value="MFS"/>
    <property type="match status" value="1"/>
</dbReference>
<evidence type="ECO:0000256" key="2">
    <source>
        <dbReference type="ARBA" id="ARBA00022448"/>
    </source>
</evidence>
<dbReference type="PANTHER" id="PTHR24064">
    <property type="entry name" value="SOLUTE CARRIER FAMILY 22 MEMBER"/>
    <property type="match status" value="1"/>
</dbReference>
<evidence type="ECO:0000256" key="7">
    <source>
        <dbReference type="ARBA" id="ARBA00023136"/>
    </source>
</evidence>
<evidence type="ECO:0000256" key="5">
    <source>
        <dbReference type="ARBA" id="ARBA00022847"/>
    </source>
</evidence>
<organism evidence="12 13">
    <name type="scientific">Rhynchospora pubera</name>
    <dbReference type="NCBI Taxonomy" id="906938"/>
    <lineage>
        <taxon>Eukaryota</taxon>
        <taxon>Viridiplantae</taxon>
        <taxon>Streptophyta</taxon>
        <taxon>Embryophyta</taxon>
        <taxon>Tracheophyta</taxon>
        <taxon>Spermatophyta</taxon>
        <taxon>Magnoliopsida</taxon>
        <taxon>Liliopsida</taxon>
        <taxon>Poales</taxon>
        <taxon>Cyperaceae</taxon>
        <taxon>Cyperoideae</taxon>
        <taxon>Rhynchosporeae</taxon>
        <taxon>Rhynchospora</taxon>
    </lineage>
</organism>
<dbReference type="Proteomes" id="UP001140206">
    <property type="component" value="Chromosome 5"/>
</dbReference>
<feature type="transmembrane region" description="Helical" evidence="10">
    <location>
        <begin position="20"/>
        <end position="51"/>
    </location>
</feature>
<feature type="transmembrane region" description="Helical" evidence="10">
    <location>
        <begin position="436"/>
        <end position="458"/>
    </location>
</feature>
<dbReference type="SUPFAM" id="SSF103473">
    <property type="entry name" value="MFS general substrate transporter"/>
    <property type="match status" value="1"/>
</dbReference>
<dbReference type="PROSITE" id="PS00217">
    <property type="entry name" value="SUGAR_TRANSPORT_2"/>
    <property type="match status" value="1"/>
</dbReference>
<keyword evidence="6 10" id="KW-1133">Transmembrane helix</keyword>
<evidence type="ECO:0000313" key="13">
    <source>
        <dbReference type="Proteomes" id="UP001140206"/>
    </source>
</evidence>
<comment type="subcellular location">
    <subcellularLocation>
        <location evidence="1">Membrane</location>
        <topology evidence="1">Multi-pass membrane protein</topology>
    </subcellularLocation>
</comment>
<comment type="caution">
    <text evidence="12">The sequence shown here is derived from an EMBL/GenBank/DDBJ whole genome shotgun (WGS) entry which is preliminary data.</text>
</comment>
<dbReference type="GO" id="GO:0016020">
    <property type="term" value="C:membrane"/>
    <property type="evidence" value="ECO:0007669"/>
    <property type="project" value="UniProtKB-SubCell"/>
</dbReference>
<sequence length="512" mass="56382">MDIPFMVAVDKAALQLYHYVAIGIAGMGLFTDAYSLFSIIPVIYLIGRIYYNPHEGEPGTVPIALTAAVVASALAGTVVGQLLFGFLGDRLGRRKVYGITLLIIVLSSFNCGFSIGRTANYVIVSLCFFRFFLGVGIGGDYPLSAVIMSEFANAKRRGALVAGVFSMQGFGILFSALVTMVVCRIFEVTQPSGKDHILPHPPPSADLAWRIILMIGIIPAILTFYSRIAMPETPRYTALVQRNMERAIAEARSVLEIEMSQLTNVENPIQNMIPPLNQYGLFSRQFLRRHGANLAACAISWFLLDVVFYSTALFQSWIYKSILKPPEHETAFAEAFNLAKFQAIFAITAIIPGYFAAIMTIDRVGRRQIQMLGFLLMTIVLLCMVLSYDTIQGNNHKIHFNYLFMYALIFFFANFGPNTTTFVLPAELFPARFRTTCHGIASAAGKVGAIIGSIGLLWCSETGLDKNHKDLPGKGMKYILIGLTAVCFVGAVHTYFFTPKSTVAASLEDHED</sequence>
<keyword evidence="3" id="KW-0592">Phosphate transport</keyword>
<feature type="transmembrane region" description="Helical" evidence="10">
    <location>
        <begin position="160"/>
        <end position="187"/>
    </location>
</feature>
<evidence type="ECO:0000256" key="8">
    <source>
        <dbReference type="ARBA" id="ARBA00032043"/>
    </source>
</evidence>
<keyword evidence="5" id="KW-0769">Symport</keyword>
<keyword evidence="4 10" id="KW-0812">Transmembrane</keyword>
<evidence type="ECO:0000256" key="1">
    <source>
        <dbReference type="ARBA" id="ARBA00004141"/>
    </source>
</evidence>
<name>A0AAV8CBC8_9POAL</name>
<dbReference type="FunFam" id="1.20.1250.20:FF:000175">
    <property type="entry name" value="Inorganic phosphate transporter 1-6"/>
    <property type="match status" value="1"/>
</dbReference>
<dbReference type="GO" id="GO:0006817">
    <property type="term" value="P:phosphate ion transport"/>
    <property type="evidence" value="ECO:0007669"/>
    <property type="project" value="UniProtKB-KW"/>
</dbReference>
<evidence type="ECO:0000256" key="10">
    <source>
        <dbReference type="SAM" id="Phobius"/>
    </source>
</evidence>
<dbReference type="InterPro" id="IPR036259">
    <property type="entry name" value="MFS_trans_sf"/>
</dbReference>
<dbReference type="PROSITE" id="PS00216">
    <property type="entry name" value="SUGAR_TRANSPORT_1"/>
    <property type="match status" value="1"/>
</dbReference>
<dbReference type="EMBL" id="JAMFTS010000005">
    <property type="protein sequence ID" value="KAJ4753082.1"/>
    <property type="molecule type" value="Genomic_DNA"/>
</dbReference>